<dbReference type="Pfam" id="PF03466">
    <property type="entry name" value="LysR_substrate"/>
    <property type="match status" value="1"/>
</dbReference>
<dbReference type="Pfam" id="PF00126">
    <property type="entry name" value="HTH_1"/>
    <property type="match status" value="1"/>
</dbReference>
<dbReference type="InterPro" id="IPR005119">
    <property type="entry name" value="LysR_subst-bd"/>
</dbReference>
<dbReference type="InterPro" id="IPR036390">
    <property type="entry name" value="WH_DNA-bd_sf"/>
</dbReference>
<evidence type="ECO:0000259" key="5">
    <source>
        <dbReference type="PROSITE" id="PS50931"/>
    </source>
</evidence>
<keyword evidence="4" id="KW-0804">Transcription</keyword>
<dbReference type="STRING" id="439228.SAMN06295920_105321"/>
<name>A0A1T5DNJ9_9SPHN</name>
<evidence type="ECO:0000256" key="4">
    <source>
        <dbReference type="ARBA" id="ARBA00023163"/>
    </source>
</evidence>
<dbReference type="PANTHER" id="PTHR30537">
    <property type="entry name" value="HTH-TYPE TRANSCRIPTIONAL REGULATOR"/>
    <property type="match status" value="1"/>
</dbReference>
<dbReference type="PRINTS" id="PR00039">
    <property type="entry name" value="HTHLYSR"/>
</dbReference>
<evidence type="ECO:0000256" key="2">
    <source>
        <dbReference type="ARBA" id="ARBA00023015"/>
    </source>
</evidence>
<dbReference type="PANTHER" id="PTHR30537:SF5">
    <property type="entry name" value="HTH-TYPE TRANSCRIPTIONAL ACTIVATOR TTDR-RELATED"/>
    <property type="match status" value="1"/>
</dbReference>
<gene>
    <name evidence="6" type="ORF">SAMN06295920_105321</name>
</gene>
<dbReference type="InterPro" id="IPR000847">
    <property type="entry name" value="LysR_HTH_N"/>
</dbReference>
<evidence type="ECO:0000256" key="1">
    <source>
        <dbReference type="ARBA" id="ARBA00009437"/>
    </source>
</evidence>
<accession>A0A1T5DNJ9</accession>
<reference evidence="7" key="1">
    <citation type="submission" date="2017-02" db="EMBL/GenBank/DDBJ databases">
        <authorList>
            <person name="Varghese N."/>
            <person name="Submissions S."/>
        </authorList>
    </citation>
    <scope>NUCLEOTIDE SEQUENCE [LARGE SCALE GENOMIC DNA]</scope>
    <source>
        <strain evidence="7">UM2</strain>
    </source>
</reference>
<dbReference type="Gene3D" id="1.10.10.10">
    <property type="entry name" value="Winged helix-like DNA-binding domain superfamily/Winged helix DNA-binding domain"/>
    <property type="match status" value="1"/>
</dbReference>
<dbReference type="InterPro" id="IPR036388">
    <property type="entry name" value="WH-like_DNA-bd_sf"/>
</dbReference>
<proteinExistence type="inferred from homology"/>
<dbReference type="FunFam" id="1.10.10.10:FF:000001">
    <property type="entry name" value="LysR family transcriptional regulator"/>
    <property type="match status" value="1"/>
</dbReference>
<dbReference type="PROSITE" id="PS50931">
    <property type="entry name" value="HTH_LYSR"/>
    <property type="match status" value="1"/>
</dbReference>
<keyword evidence="2" id="KW-0805">Transcription regulation</keyword>
<protein>
    <submittedName>
        <fullName evidence="6">Transcriptional regulator, LysR family</fullName>
    </submittedName>
</protein>
<dbReference type="EMBL" id="FUYM01000005">
    <property type="protein sequence ID" value="SKB73191.1"/>
    <property type="molecule type" value="Genomic_DNA"/>
</dbReference>
<keyword evidence="3" id="KW-0238">DNA-binding</keyword>
<keyword evidence="7" id="KW-1185">Reference proteome</keyword>
<dbReference type="Proteomes" id="UP000189818">
    <property type="component" value="Unassembled WGS sequence"/>
</dbReference>
<evidence type="ECO:0000313" key="6">
    <source>
        <dbReference type="EMBL" id="SKB73191.1"/>
    </source>
</evidence>
<dbReference type="GO" id="GO:0006351">
    <property type="term" value="P:DNA-templated transcription"/>
    <property type="evidence" value="ECO:0007669"/>
    <property type="project" value="TreeGrafter"/>
</dbReference>
<dbReference type="RefSeq" id="WP_079648674.1">
    <property type="nucleotide sequence ID" value="NZ_FUYM01000005.1"/>
</dbReference>
<dbReference type="AlphaFoldDB" id="A0A1T5DNJ9"/>
<dbReference type="GO" id="GO:0043565">
    <property type="term" value="F:sequence-specific DNA binding"/>
    <property type="evidence" value="ECO:0007669"/>
    <property type="project" value="TreeGrafter"/>
</dbReference>
<evidence type="ECO:0000313" key="7">
    <source>
        <dbReference type="Proteomes" id="UP000189818"/>
    </source>
</evidence>
<dbReference type="InterPro" id="IPR058163">
    <property type="entry name" value="LysR-type_TF_proteobact-type"/>
</dbReference>
<comment type="similarity">
    <text evidence="1">Belongs to the LysR transcriptional regulatory family.</text>
</comment>
<evidence type="ECO:0000256" key="3">
    <source>
        <dbReference type="ARBA" id="ARBA00023125"/>
    </source>
</evidence>
<dbReference type="Gene3D" id="3.40.190.290">
    <property type="match status" value="1"/>
</dbReference>
<dbReference type="SUPFAM" id="SSF46785">
    <property type="entry name" value="Winged helix' DNA-binding domain"/>
    <property type="match status" value="1"/>
</dbReference>
<dbReference type="GO" id="GO:0003700">
    <property type="term" value="F:DNA-binding transcription factor activity"/>
    <property type="evidence" value="ECO:0007669"/>
    <property type="project" value="InterPro"/>
</dbReference>
<sequence>MPRLPDFEAWAIFAKVAELGSFSAAADELALSKATVSKAVSRLEQRLAAPLFHRSSRKLSLTESGQMAQERAALLLAEGEAIEEAISERGAVPRGLVRLAAPMSFGIAHLRPILPLFHQAYPEVVIDLHLSDEQVDLIERGFDVALRIGQLEDSALKARRLFPVRLPLVGAPALFDRLGRPGHPRDLVRYPAFVYTHVRHPGRWHFRHPVEGELSVELNGPIRANNGDVLIDALVAGAGIAPLPDFLAWRCLAEGSLEEVLPDWTSGPSIALHVVTPPTPLRPARVKVLIDFLAAAFLKPPWTTS</sequence>
<dbReference type="SUPFAM" id="SSF53850">
    <property type="entry name" value="Periplasmic binding protein-like II"/>
    <property type="match status" value="1"/>
</dbReference>
<dbReference type="CDD" id="cd08422">
    <property type="entry name" value="PBP2_CrgA_like"/>
    <property type="match status" value="1"/>
</dbReference>
<feature type="domain" description="HTH lysR-type" evidence="5">
    <location>
        <begin position="5"/>
        <end position="62"/>
    </location>
</feature>
<organism evidence="6 7">
    <name type="scientific">Rhizorhabdus histidinilytica</name>
    <dbReference type="NCBI Taxonomy" id="439228"/>
    <lineage>
        <taxon>Bacteria</taxon>
        <taxon>Pseudomonadati</taxon>
        <taxon>Pseudomonadota</taxon>
        <taxon>Alphaproteobacteria</taxon>
        <taxon>Sphingomonadales</taxon>
        <taxon>Sphingomonadaceae</taxon>
        <taxon>Rhizorhabdus</taxon>
    </lineage>
</organism>
<dbReference type="OrthoDB" id="9812435at2"/>